<keyword evidence="10" id="KW-0966">Cell projection</keyword>
<dbReference type="Pfam" id="PF02465">
    <property type="entry name" value="FliD_N"/>
    <property type="match status" value="1"/>
</dbReference>
<name>A0A9D2HMI6_9BACT</name>
<dbReference type="GO" id="GO:0009421">
    <property type="term" value="C:bacterial-type flagellum filament cap"/>
    <property type="evidence" value="ECO:0007669"/>
    <property type="project" value="InterPro"/>
</dbReference>
<feature type="domain" description="Flagellar hook-associated protein 2 N-terminal" evidence="8">
    <location>
        <begin position="18"/>
        <end position="112"/>
    </location>
</feature>
<keyword evidence="10" id="KW-0969">Cilium</keyword>
<dbReference type="Proteomes" id="UP000823821">
    <property type="component" value="Unassembled WGS sequence"/>
</dbReference>
<evidence type="ECO:0000313" key="11">
    <source>
        <dbReference type="Proteomes" id="UP000823821"/>
    </source>
</evidence>
<evidence type="ECO:0000313" key="10">
    <source>
        <dbReference type="EMBL" id="HJA78213.1"/>
    </source>
</evidence>
<gene>
    <name evidence="10" type="primary">fliD</name>
    <name evidence="10" type="ORF">H9784_01390</name>
</gene>
<dbReference type="Pfam" id="PF07195">
    <property type="entry name" value="FliD_C"/>
    <property type="match status" value="1"/>
</dbReference>
<proteinExistence type="inferred from homology"/>
<dbReference type="InterPro" id="IPR040026">
    <property type="entry name" value="FliD"/>
</dbReference>
<reference evidence="10" key="1">
    <citation type="journal article" date="2021" name="PeerJ">
        <title>Extensive microbial diversity within the chicken gut microbiome revealed by metagenomics and culture.</title>
        <authorList>
            <person name="Gilroy R."/>
            <person name="Ravi A."/>
            <person name="Getino M."/>
            <person name="Pursley I."/>
            <person name="Horton D.L."/>
            <person name="Alikhan N.F."/>
            <person name="Baker D."/>
            <person name="Gharbi K."/>
            <person name="Hall N."/>
            <person name="Watson M."/>
            <person name="Adriaenssens E.M."/>
            <person name="Foster-Nyarko E."/>
            <person name="Jarju S."/>
            <person name="Secka A."/>
            <person name="Antonio M."/>
            <person name="Oren A."/>
            <person name="Chaudhuri R.R."/>
            <person name="La Ragione R."/>
            <person name="Hildebrand F."/>
            <person name="Pallen M.J."/>
        </authorList>
    </citation>
    <scope>NUCLEOTIDE SEQUENCE</scope>
    <source>
        <strain evidence="10">5032</strain>
    </source>
</reference>
<dbReference type="GO" id="GO:0009424">
    <property type="term" value="C:bacterial-type flagellum hook"/>
    <property type="evidence" value="ECO:0007669"/>
    <property type="project" value="InterPro"/>
</dbReference>
<dbReference type="GO" id="GO:0071973">
    <property type="term" value="P:bacterial-type flagellum-dependent cell motility"/>
    <property type="evidence" value="ECO:0007669"/>
    <property type="project" value="TreeGrafter"/>
</dbReference>
<dbReference type="InterPro" id="IPR010809">
    <property type="entry name" value="FliD_C"/>
</dbReference>
<dbReference type="PANTHER" id="PTHR30288">
    <property type="entry name" value="FLAGELLAR CAP/ASSEMBLY PROTEIN FLID"/>
    <property type="match status" value="1"/>
</dbReference>
<comment type="subcellular location">
    <subcellularLocation>
        <location evidence="1">Bacterial flagellum</location>
    </subcellularLocation>
</comment>
<comment type="caution">
    <text evidence="10">The sequence shown here is derived from an EMBL/GenBank/DDBJ whole genome shotgun (WGS) entry which is preliminary data.</text>
</comment>
<dbReference type="AlphaFoldDB" id="A0A9D2HMI6"/>
<evidence type="ECO:0000256" key="7">
    <source>
        <dbReference type="ARBA" id="ARBA00033192"/>
    </source>
</evidence>
<dbReference type="PANTHER" id="PTHR30288:SF0">
    <property type="entry name" value="FLAGELLAR HOOK-ASSOCIATED PROTEIN 2"/>
    <property type="match status" value="1"/>
</dbReference>
<organism evidence="10 11">
    <name type="scientific">Candidatus Desulfovibrio intestinavium</name>
    <dbReference type="NCBI Taxonomy" id="2838534"/>
    <lineage>
        <taxon>Bacteria</taxon>
        <taxon>Pseudomonadati</taxon>
        <taxon>Thermodesulfobacteriota</taxon>
        <taxon>Desulfovibrionia</taxon>
        <taxon>Desulfovibrionales</taxon>
        <taxon>Desulfovibrionaceae</taxon>
        <taxon>Desulfovibrio</taxon>
    </lineage>
</organism>
<evidence type="ECO:0000259" key="9">
    <source>
        <dbReference type="Pfam" id="PF07195"/>
    </source>
</evidence>
<evidence type="ECO:0000256" key="4">
    <source>
        <dbReference type="ARBA" id="ARBA00023054"/>
    </source>
</evidence>
<dbReference type="GO" id="GO:0007155">
    <property type="term" value="P:cell adhesion"/>
    <property type="evidence" value="ECO:0007669"/>
    <property type="project" value="InterPro"/>
</dbReference>
<keyword evidence="4" id="KW-0175">Coiled coil</keyword>
<evidence type="ECO:0000256" key="6">
    <source>
        <dbReference type="ARBA" id="ARBA00033074"/>
    </source>
</evidence>
<sequence>MATSISGSIYYTGLSNMGTDWTETLEKLKEIESIQLNRLQAWQDDWNLRYQAFGKIIEAAQTAKNEISTLKNRDNFVSKLVTSSQESVITGTATSTAQDVQHTINVKQMASNSVWANKHVFSSKNDIINATDQAVDFKFTYAGKTVSISVPANTTLDSFISLVNNSTENPGITLSTVKTANGYLFQVAGKDTGLENNLVIYNCDLVGMSAAGTNSSWETSKTIDTSEILHNPTQFSYELVYDNGTTKSITISGDSTLDDLVKAINAQTGRNIASLDPTTGALKLDGVQSFKRRDSSTKADTLDTLKVYAGTQEDMSKPLVENGTGADLTFDILVDKGLGYQSTVSITVKDTATREEFLATLAQATGNTTNMSMDKDGSWYLSLSGVVSITPRSGDLPDGISAVEVAGTSASSSYNGDAKTTFNTTLTFTDDKLDKALSDKTPPTELVYTFTKSNGDAFQVRISSDATNRDLLDAIKSQMPGEGINITEGTDASGNATLALEGIRGMTLTQGYVSNQGYSATVKAEMVLDADKVSQSAAPDGSGLLEAPPDITYTLVDNDGQEHTFSFADDGTVTLQQVIDAINADADLQSKGITATFTADPAGGTTGSLAVSNIISLSGKGLSGQITDSDNWNIKQSANAIYTVDNWPMELESASNSVTDVIEGVTFNIQGVGEATINVNTDVDALQESVQSFLDAVNSLLVTIQTFTAYDENAETTSTDPEDDNYSMSQLTAQKGGLLQGNYGVQLFNSRFKSVLSGTPAGYQSRASATDLLSGDLLSNLANMGIKTDTDQNSDTYGMLVVAPQSTLGSLQELDQENYNTMLTENMEAVVDFFCGPSSPGTTSTNEFRYASSIQGITQAGIYDVSYEVDSAGNILEVYINGSKASNDPSMGSNYFTCGEGDARGLAIIIDDLTPGKHEGGQVRVKYGLLDTVDNFLKAELTWQSTGTGVDEDSLAIKSQNGALMILQDNYKTIMENIQDKIDKEQTRISTWEARQKASFARLETLLASYNKTQSYLESQISSMSSS</sequence>
<evidence type="ECO:0000256" key="2">
    <source>
        <dbReference type="ARBA" id="ARBA00009764"/>
    </source>
</evidence>
<evidence type="ECO:0000256" key="5">
    <source>
        <dbReference type="ARBA" id="ARBA00023143"/>
    </source>
</evidence>
<evidence type="ECO:0000259" key="8">
    <source>
        <dbReference type="Pfam" id="PF02465"/>
    </source>
</evidence>
<dbReference type="EMBL" id="DWZD01000011">
    <property type="protein sequence ID" value="HJA78213.1"/>
    <property type="molecule type" value="Genomic_DNA"/>
</dbReference>
<dbReference type="InterPro" id="IPR003481">
    <property type="entry name" value="FliD_N"/>
</dbReference>
<keyword evidence="10" id="KW-0282">Flagellum</keyword>
<evidence type="ECO:0000256" key="1">
    <source>
        <dbReference type="ARBA" id="ARBA00004365"/>
    </source>
</evidence>
<protein>
    <recommendedName>
        <fullName evidence="7">Filament cap protein</fullName>
    </recommendedName>
    <alternativeName>
        <fullName evidence="6">Flagellar cap protein</fullName>
    </alternativeName>
</protein>
<feature type="domain" description="Flagellar hook-associated protein 2 C-terminal" evidence="9">
    <location>
        <begin position="638"/>
        <end position="1012"/>
    </location>
</feature>
<accession>A0A9D2HMI6</accession>
<keyword evidence="5" id="KW-0975">Bacterial flagellum</keyword>
<evidence type="ECO:0000256" key="3">
    <source>
        <dbReference type="ARBA" id="ARBA00011255"/>
    </source>
</evidence>
<reference evidence="10" key="2">
    <citation type="submission" date="2021-04" db="EMBL/GenBank/DDBJ databases">
        <authorList>
            <person name="Gilroy R."/>
        </authorList>
    </citation>
    <scope>NUCLEOTIDE SEQUENCE</scope>
    <source>
        <strain evidence="10">5032</strain>
    </source>
</reference>
<comment type="subunit">
    <text evidence="3">Homopentamer.</text>
</comment>
<comment type="similarity">
    <text evidence="2">Belongs to the FliD family.</text>
</comment>